<name>A0A6C0IZE8_9ZZZZ</name>
<feature type="transmembrane region" description="Helical" evidence="1">
    <location>
        <begin position="139"/>
        <end position="157"/>
    </location>
</feature>
<keyword evidence="1" id="KW-0472">Membrane</keyword>
<dbReference type="PANTHER" id="PTHR43535:SF1">
    <property type="entry name" value="PHOSPHATIDATE CYTIDYLYLTRANSFERASE"/>
    <property type="match status" value="1"/>
</dbReference>
<dbReference type="Pfam" id="PF01148">
    <property type="entry name" value="CTP_transf_1"/>
    <property type="match status" value="1"/>
</dbReference>
<keyword evidence="1" id="KW-0812">Transmembrane</keyword>
<feature type="transmembrane region" description="Helical" evidence="1">
    <location>
        <begin position="6"/>
        <end position="32"/>
    </location>
</feature>
<reference evidence="2" key="1">
    <citation type="journal article" date="2020" name="Nature">
        <title>Giant virus diversity and host interactions through global metagenomics.</title>
        <authorList>
            <person name="Schulz F."/>
            <person name="Roux S."/>
            <person name="Paez-Espino D."/>
            <person name="Jungbluth S."/>
            <person name="Walsh D.A."/>
            <person name="Denef V.J."/>
            <person name="McMahon K.D."/>
            <person name="Konstantinidis K.T."/>
            <person name="Eloe-Fadrosh E.A."/>
            <person name="Kyrpides N.C."/>
            <person name="Woyke T."/>
        </authorList>
    </citation>
    <scope>NUCLEOTIDE SEQUENCE</scope>
    <source>
        <strain evidence="2">GVMAG-M-3300025572-1</strain>
    </source>
</reference>
<feature type="transmembrane region" description="Helical" evidence="1">
    <location>
        <begin position="53"/>
        <end position="75"/>
    </location>
</feature>
<dbReference type="GO" id="GO:0009273">
    <property type="term" value="P:peptidoglycan-based cell wall biogenesis"/>
    <property type="evidence" value="ECO:0007669"/>
    <property type="project" value="TreeGrafter"/>
</dbReference>
<proteinExistence type="predicted"/>
<evidence type="ECO:0000313" key="2">
    <source>
        <dbReference type="EMBL" id="QHT97815.1"/>
    </source>
</evidence>
<dbReference type="EMBL" id="MN740283">
    <property type="protein sequence ID" value="QHT97815.1"/>
    <property type="molecule type" value="Genomic_DNA"/>
</dbReference>
<organism evidence="2">
    <name type="scientific">viral metagenome</name>
    <dbReference type="NCBI Taxonomy" id="1070528"/>
    <lineage>
        <taxon>unclassified sequences</taxon>
        <taxon>metagenomes</taxon>
        <taxon>organismal metagenomes</taxon>
    </lineage>
</organism>
<dbReference type="AlphaFoldDB" id="A0A6C0IZE8"/>
<protein>
    <recommendedName>
        <fullName evidence="3">Phosphatidate cytidylyltransferase</fullName>
    </recommendedName>
</protein>
<sequence length="195" mass="21405">MLRSRVPVAVGLALGTGILLHLHYEVLLFLLVQGASIYDLSSIARRVDSVGRAALLLATGISVIVSNLLLLLLYWRSSSTLIEIVTLTQVSDILQYLGGNLVGRTRIGSISPKKTYEGYLVSLALILTGSWILDLSMGRVVIYWSLGVTGGLVNSLIKRSFDLKDFSDLLGDHGGWLDRSDSIYLPGFFAYFLQW</sequence>
<dbReference type="PANTHER" id="PTHR43535">
    <property type="entry name" value="PHOSPHATIDATE CYTIDYLYLTRANSFERASE"/>
    <property type="match status" value="1"/>
</dbReference>
<keyword evidence="1" id="KW-1133">Transmembrane helix</keyword>
<feature type="transmembrane region" description="Helical" evidence="1">
    <location>
        <begin position="115"/>
        <end position="133"/>
    </location>
</feature>
<evidence type="ECO:0008006" key="3">
    <source>
        <dbReference type="Google" id="ProtNLM"/>
    </source>
</evidence>
<dbReference type="GO" id="GO:0005886">
    <property type="term" value="C:plasma membrane"/>
    <property type="evidence" value="ECO:0007669"/>
    <property type="project" value="TreeGrafter"/>
</dbReference>
<accession>A0A6C0IZE8</accession>
<evidence type="ECO:0000256" key="1">
    <source>
        <dbReference type="SAM" id="Phobius"/>
    </source>
</evidence>